<dbReference type="Proteomes" id="UP000501690">
    <property type="component" value="Linkage Group LG11"/>
</dbReference>
<evidence type="ECO:0000313" key="2">
    <source>
        <dbReference type="EMBL" id="QCE13013.1"/>
    </source>
</evidence>
<sequence>MKRHVVELIENFLKLCNEGQQTESFSVHIPSNQEQEGPSSHTIRQRRTRRPLSVNEVEALVRTVQLVGVGRGSGARLSYELSRMQTTVLLEI</sequence>
<evidence type="ECO:0000313" key="3">
    <source>
        <dbReference type="Proteomes" id="UP000501690"/>
    </source>
</evidence>
<reference evidence="2 3" key="1">
    <citation type="submission" date="2019-04" db="EMBL/GenBank/DDBJ databases">
        <title>An improved genome assembly and genetic linkage map for asparagus bean, Vigna unguiculata ssp. sesquipedialis.</title>
        <authorList>
            <person name="Xia Q."/>
            <person name="Zhang R."/>
            <person name="Dong Y."/>
        </authorList>
    </citation>
    <scope>NUCLEOTIDE SEQUENCE [LARGE SCALE GENOMIC DNA]</scope>
    <source>
        <tissue evidence="2">Leaf</tissue>
    </source>
</reference>
<proteinExistence type="predicted"/>
<keyword evidence="3" id="KW-1185">Reference proteome</keyword>
<name>A0A4D6NGM3_VIGUN</name>
<gene>
    <name evidence="2" type="ORF">DEO72_LG11g4</name>
</gene>
<feature type="region of interest" description="Disordered" evidence="1">
    <location>
        <begin position="27"/>
        <end position="50"/>
    </location>
</feature>
<accession>A0A4D6NGM3</accession>
<evidence type="ECO:0000256" key="1">
    <source>
        <dbReference type="SAM" id="MobiDB-lite"/>
    </source>
</evidence>
<organism evidence="2 3">
    <name type="scientific">Vigna unguiculata</name>
    <name type="common">Cowpea</name>
    <dbReference type="NCBI Taxonomy" id="3917"/>
    <lineage>
        <taxon>Eukaryota</taxon>
        <taxon>Viridiplantae</taxon>
        <taxon>Streptophyta</taxon>
        <taxon>Embryophyta</taxon>
        <taxon>Tracheophyta</taxon>
        <taxon>Spermatophyta</taxon>
        <taxon>Magnoliopsida</taxon>
        <taxon>eudicotyledons</taxon>
        <taxon>Gunneridae</taxon>
        <taxon>Pentapetalae</taxon>
        <taxon>rosids</taxon>
        <taxon>fabids</taxon>
        <taxon>Fabales</taxon>
        <taxon>Fabaceae</taxon>
        <taxon>Papilionoideae</taxon>
        <taxon>50 kb inversion clade</taxon>
        <taxon>NPAAA clade</taxon>
        <taxon>indigoferoid/millettioid clade</taxon>
        <taxon>Phaseoleae</taxon>
        <taxon>Vigna</taxon>
    </lineage>
</organism>
<feature type="compositionally biased region" description="Polar residues" evidence="1">
    <location>
        <begin position="27"/>
        <end position="42"/>
    </location>
</feature>
<dbReference type="AlphaFoldDB" id="A0A4D6NGM3"/>
<dbReference type="EMBL" id="CP039355">
    <property type="protein sequence ID" value="QCE13013.1"/>
    <property type="molecule type" value="Genomic_DNA"/>
</dbReference>
<dbReference type="Gene3D" id="1.10.246.220">
    <property type="match status" value="1"/>
</dbReference>
<protein>
    <submittedName>
        <fullName evidence="2">Uncharacterized protein</fullName>
    </submittedName>
</protein>